<comment type="function">
    <text evidence="16">Involved in the regulation of capsular polysaccharide biosynthesis. Autophosphorylation of CpsD attenuates its activity and reduces the level of encapsulation. May be part of a complex that directs the coordinated polymerization and export to the cell surface of the capsular polysaccharide.</text>
</comment>
<dbReference type="InterPro" id="IPR027417">
    <property type="entry name" value="P-loop_NTPase"/>
</dbReference>
<evidence type="ECO:0000256" key="1">
    <source>
        <dbReference type="ARBA" id="ARBA00004429"/>
    </source>
</evidence>
<dbReference type="GO" id="GO:0004715">
    <property type="term" value="F:non-membrane spanning protein tyrosine kinase activity"/>
    <property type="evidence" value="ECO:0007669"/>
    <property type="project" value="UniProtKB-EC"/>
</dbReference>
<evidence type="ECO:0000256" key="11">
    <source>
        <dbReference type="ARBA" id="ARBA00022777"/>
    </source>
</evidence>
<reference evidence="22 24" key="1">
    <citation type="submission" date="2019-04" db="EMBL/GenBank/DDBJ databases">
        <title>Genome analysis of Streptococcus suis strain WUSS424.</title>
        <authorList>
            <person name="Chen H."/>
            <person name="Gao X."/>
            <person name="Wu Z."/>
        </authorList>
    </citation>
    <scope>NUCLEOTIDE SEQUENCE [LARGE SCALE GENOMIC DNA]</scope>
    <source>
        <strain evidence="22 24">WUSS424</strain>
    </source>
</reference>
<dbReference type="NCBIfam" id="TIGR01007">
    <property type="entry name" value="eps_fam"/>
    <property type="match status" value="1"/>
</dbReference>
<evidence type="ECO:0000256" key="12">
    <source>
        <dbReference type="ARBA" id="ARBA00022840"/>
    </source>
</evidence>
<dbReference type="Gene3D" id="3.40.50.300">
    <property type="entry name" value="P-loop containing nucleotide triphosphate hydrolases"/>
    <property type="match status" value="1"/>
</dbReference>
<dbReference type="GO" id="GO:0005886">
    <property type="term" value="C:plasma membrane"/>
    <property type="evidence" value="ECO:0007669"/>
    <property type="project" value="UniProtKB-SubCell"/>
</dbReference>
<evidence type="ECO:0000256" key="4">
    <source>
        <dbReference type="ARBA" id="ARBA00019200"/>
    </source>
</evidence>
<keyword evidence="11 22" id="KW-0418">Kinase</keyword>
<dbReference type="AlphaFoldDB" id="A0A4T2GMK5"/>
<proteinExistence type="inferred from homology"/>
<dbReference type="PANTHER" id="PTHR32309:SF31">
    <property type="entry name" value="CAPSULAR EXOPOLYSACCHARIDE FAMILY"/>
    <property type="match status" value="1"/>
</dbReference>
<protein>
    <recommendedName>
        <fullName evidence="5">Capsular polysaccharide biosynthesis protein CpsC</fullName>
    </recommendedName>
    <alternativeName>
        <fullName evidence="4">Tyrosine-protein kinase CpsD</fullName>
    </alternativeName>
</protein>
<accession>A0A4T2GMK5</accession>
<evidence type="ECO:0000256" key="15">
    <source>
        <dbReference type="ARBA" id="ARBA00023137"/>
    </source>
</evidence>
<keyword evidence="15" id="KW-0829">Tyrosine-protein kinase</keyword>
<evidence type="ECO:0000256" key="7">
    <source>
        <dbReference type="ARBA" id="ARBA00022519"/>
    </source>
</evidence>
<feature type="transmembrane region" description="Helical" evidence="19">
    <location>
        <begin position="20"/>
        <end position="40"/>
    </location>
</feature>
<comment type="caution">
    <text evidence="22">The sequence shown here is derived from an EMBL/GenBank/DDBJ whole genome shotgun (WGS) entry which is preliminary data.</text>
</comment>
<dbReference type="EMBL" id="SSXO01000002">
    <property type="protein sequence ID" value="TII00113.1"/>
    <property type="molecule type" value="Genomic_DNA"/>
</dbReference>
<evidence type="ECO:0000259" key="20">
    <source>
        <dbReference type="Pfam" id="PF02706"/>
    </source>
</evidence>
<dbReference type="InterPro" id="IPR003856">
    <property type="entry name" value="LPS_length_determ_N"/>
</dbReference>
<dbReference type="InterPro" id="IPR025669">
    <property type="entry name" value="AAA_dom"/>
</dbReference>
<feature type="transmembrane region" description="Helical" evidence="19">
    <location>
        <begin position="176"/>
        <end position="197"/>
    </location>
</feature>
<feature type="domain" description="AAA" evidence="21">
    <location>
        <begin position="272"/>
        <end position="391"/>
    </location>
</feature>
<dbReference type="GO" id="GO:0005524">
    <property type="term" value="F:ATP binding"/>
    <property type="evidence" value="ECO:0007669"/>
    <property type="project" value="UniProtKB-KW"/>
</dbReference>
<gene>
    <name evidence="23" type="ORF">FAJ39_01300</name>
    <name evidence="22" type="ORF">FAJ39_03295</name>
</gene>
<evidence type="ECO:0000313" key="22">
    <source>
        <dbReference type="EMBL" id="TII00113.1"/>
    </source>
</evidence>
<dbReference type="Pfam" id="PF02706">
    <property type="entry name" value="Wzz"/>
    <property type="match status" value="1"/>
</dbReference>
<evidence type="ECO:0000256" key="19">
    <source>
        <dbReference type="SAM" id="Phobius"/>
    </source>
</evidence>
<comment type="similarity">
    <text evidence="2">Belongs to the CpsC/CapA family.</text>
</comment>
<keyword evidence="6" id="KW-1003">Cell membrane</keyword>
<evidence type="ECO:0000259" key="21">
    <source>
        <dbReference type="Pfam" id="PF13614"/>
    </source>
</evidence>
<evidence type="ECO:0000256" key="9">
    <source>
        <dbReference type="ARBA" id="ARBA00022692"/>
    </source>
</evidence>
<dbReference type="GO" id="GO:0045227">
    <property type="term" value="P:capsule polysaccharide biosynthetic process"/>
    <property type="evidence" value="ECO:0007669"/>
    <property type="project" value="UniProtKB-UniPathway"/>
</dbReference>
<keyword evidence="10" id="KW-0547">Nucleotide-binding</keyword>
<keyword evidence="13 19" id="KW-1133">Transmembrane helix</keyword>
<evidence type="ECO:0000256" key="3">
    <source>
        <dbReference type="ARBA" id="ARBA00008883"/>
    </source>
</evidence>
<keyword evidence="8 22" id="KW-0808">Transferase</keyword>
<evidence type="ECO:0000256" key="8">
    <source>
        <dbReference type="ARBA" id="ARBA00022679"/>
    </source>
</evidence>
<dbReference type="UniPathway" id="UPA00934"/>
<dbReference type="Proteomes" id="UP000305165">
    <property type="component" value="Unassembled WGS sequence"/>
</dbReference>
<comment type="function">
    <text evidence="17">Required for CpsD phosphorylation. Involved in the regulation of capsular polysaccharide biosynthesis. May be part of a complex that directs the coordinated polymerization and export to the cell surface of the capsular polysaccharide.</text>
</comment>
<evidence type="ECO:0000256" key="14">
    <source>
        <dbReference type="ARBA" id="ARBA00023136"/>
    </source>
</evidence>
<dbReference type="InterPro" id="IPR005702">
    <property type="entry name" value="Wzc-like_C"/>
</dbReference>
<dbReference type="PANTHER" id="PTHR32309">
    <property type="entry name" value="TYROSINE-PROTEIN KINASE"/>
    <property type="match status" value="1"/>
</dbReference>
<sequence length="456" mass="50057">MDKELSLIAIVKLVKEKLRWIVLTIVVFVVAAVVYSTAIAKPLYSSSAELLVSPKATDNLQLTLNQLQTNSKLIQTYESIIFSDDILTLVNSEVSTSYSNQELRNKIKVVTEDESQTFAIRVTDTSPETAAEIANTVSAIFQSKLDDYYSSNLEIKVISAAKPSTNQVSPIISRNIFFAVVLATMVSSFVIILLELLSPTIKGTAILSTFSWLELGNVSLSPLQMEVRSATKEHPKSGLFNKKSTQKSISLDNIEGIKTKLQTQLDKNAVKTFLISSAESGTGKTTLAMYLANSLANNGKKVLLVDANLRNPSLDRIYKLSNKVGLFSYLQNGGELGIQAIQGSSLFVLPSGPKFAAVSQILTSEKLPTLLADLEKHFDVILFDSAALNGVPDAQILATKIRNLVMLVKQDGTRIDDLIEANRFLESYQIEVLGYVFDGTVREREGALQQLFYKVN</sequence>
<evidence type="ECO:0000256" key="13">
    <source>
        <dbReference type="ARBA" id="ARBA00022989"/>
    </source>
</evidence>
<dbReference type="SUPFAM" id="SSF52540">
    <property type="entry name" value="P-loop containing nucleoside triphosphate hydrolases"/>
    <property type="match status" value="1"/>
</dbReference>
<comment type="similarity">
    <text evidence="3">Belongs to the etk/wzc family.</text>
</comment>
<organism evidence="22 24">
    <name type="scientific">Streptococcus suis</name>
    <dbReference type="NCBI Taxonomy" id="1307"/>
    <lineage>
        <taxon>Bacteria</taxon>
        <taxon>Bacillati</taxon>
        <taxon>Bacillota</taxon>
        <taxon>Bacilli</taxon>
        <taxon>Lactobacillales</taxon>
        <taxon>Streptococcaceae</taxon>
        <taxon>Streptococcus</taxon>
    </lineage>
</organism>
<comment type="catalytic activity">
    <reaction evidence="18">
        <text>L-tyrosyl-[protein] + ATP = O-phospho-L-tyrosyl-[protein] + ADP + H(+)</text>
        <dbReference type="Rhea" id="RHEA:10596"/>
        <dbReference type="Rhea" id="RHEA-COMP:10136"/>
        <dbReference type="Rhea" id="RHEA-COMP:20101"/>
        <dbReference type="ChEBI" id="CHEBI:15378"/>
        <dbReference type="ChEBI" id="CHEBI:30616"/>
        <dbReference type="ChEBI" id="CHEBI:46858"/>
        <dbReference type="ChEBI" id="CHEBI:61978"/>
        <dbReference type="ChEBI" id="CHEBI:456216"/>
    </reaction>
</comment>
<evidence type="ECO:0000256" key="5">
    <source>
        <dbReference type="ARBA" id="ARBA00020739"/>
    </source>
</evidence>
<dbReference type="CDD" id="cd05387">
    <property type="entry name" value="BY-kinase"/>
    <property type="match status" value="1"/>
</dbReference>
<evidence type="ECO:0000256" key="17">
    <source>
        <dbReference type="ARBA" id="ARBA00045736"/>
    </source>
</evidence>
<keyword evidence="9 19" id="KW-0812">Transmembrane</keyword>
<evidence type="ECO:0000256" key="6">
    <source>
        <dbReference type="ARBA" id="ARBA00022475"/>
    </source>
</evidence>
<feature type="domain" description="Polysaccharide chain length determinant N-terminal" evidence="20">
    <location>
        <begin position="4"/>
        <end position="90"/>
    </location>
</feature>
<evidence type="ECO:0000256" key="2">
    <source>
        <dbReference type="ARBA" id="ARBA00006683"/>
    </source>
</evidence>
<keyword evidence="12" id="KW-0067">ATP-binding</keyword>
<dbReference type="OrthoDB" id="9794577at2"/>
<name>A0A4T2GMK5_STRSU</name>
<dbReference type="EMBL" id="SSXO01000001">
    <property type="protein sequence ID" value="TII00992.1"/>
    <property type="molecule type" value="Genomic_DNA"/>
</dbReference>
<evidence type="ECO:0000313" key="23">
    <source>
        <dbReference type="EMBL" id="TII00992.1"/>
    </source>
</evidence>
<evidence type="ECO:0000313" key="24">
    <source>
        <dbReference type="Proteomes" id="UP000305165"/>
    </source>
</evidence>
<evidence type="ECO:0000256" key="18">
    <source>
        <dbReference type="ARBA" id="ARBA00053015"/>
    </source>
</evidence>
<evidence type="ECO:0000256" key="10">
    <source>
        <dbReference type="ARBA" id="ARBA00022741"/>
    </source>
</evidence>
<evidence type="ECO:0000256" key="16">
    <source>
        <dbReference type="ARBA" id="ARBA00024964"/>
    </source>
</evidence>
<dbReference type="Pfam" id="PF13614">
    <property type="entry name" value="AAA_31"/>
    <property type="match status" value="1"/>
</dbReference>
<keyword evidence="14 19" id="KW-0472">Membrane</keyword>
<keyword evidence="7" id="KW-0997">Cell inner membrane</keyword>
<dbReference type="InterPro" id="IPR050445">
    <property type="entry name" value="Bact_polysacc_biosynth/exp"/>
</dbReference>
<comment type="subcellular location">
    <subcellularLocation>
        <location evidence="1">Cell inner membrane</location>
        <topology evidence="1">Multi-pass membrane protein</topology>
    </subcellularLocation>
</comment>